<dbReference type="STRING" id="582692.SAMN05720606_11858"/>
<evidence type="ECO:0000259" key="2">
    <source>
        <dbReference type="Pfam" id="PF13208"/>
    </source>
</evidence>
<evidence type="ECO:0000259" key="3">
    <source>
        <dbReference type="Pfam" id="PF15615"/>
    </source>
</evidence>
<keyword evidence="5" id="KW-1185">Reference proteome</keyword>
<gene>
    <name evidence="4" type="ORF">SAMN05720606_11858</name>
</gene>
<dbReference type="Pfam" id="PF15615">
    <property type="entry name" value="TerB_C"/>
    <property type="match status" value="1"/>
</dbReference>
<evidence type="ECO:0000256" key="1">
    <source>
        <dbReference type="SAM" id="MobiDB-lite"/>
    </source>
</evidence>
<feature type="compositionally biased region" description="Acidic residues" evidence="1">
    <location>
        <begin position="385"/>
        <end position="396"/>
    </location>
</feature>
<feature type="domain" description="TerB N-terminal" evidence="2">
    <location>
        <begin position="41"/>
        <end position="244"/>
    </location>
</feature>
<accession>A0A1G5L1A5</accession>
<dbReference type="EMBL" id="FMVM01000018">
    <property type="protein sequence ID" value="SCZ05969.1"/>
    <property type="molecule type" value="Genomic_DNA"/>
</dbReference>
<organism evidence="4 5">
    <name type="scientific">Paenibacillus polysaccharolyticus</name>
    <dbReference type="NCBI Taxonomy" id="582692"/>
    <lineage>
        <taxon>Bacteria</taxon>
        <taxon>Bacillati</taxon>
        <taxon>Bacillota</taxon>
        <taxon>Bacilli</taxon>
        <taxon>Bacillales</taxon>
        <taxon>Paenibacillaceae</taxon>
        <taxon>Paenibacillus</taxon>
    </lineage>
</organism>
<reference evidence="5" key="1">
    <citation type="submission" date="2016-10" db="EMBL/GenBank/DDBJ databases">
        <authorList>
            <person name="Varghese N."/>
            <person name="Submissions S."/>
        </authorList>
    </citation>
    <scope>NUCLEOTIDE SEQUENCE [LARGE SCALE GENOMIC DNA]</scope>
    <source>
        <strain evidence="5">BL9</strain>
    </source>
</reference>
<evidence type="ECO:0000313" key="5">
    <source>
        <dbReference type="Proteomes" id="UP000198538"/>
    </source>
</evidence>
<feature type="region of interest" description="Disordered" evidence="1">
    <location>
        <begin position="376"/>
        <end position="399"/>
    </location>
</feature>
<proteinExistence type="predicted"/>
<feature type="domain" description="TerB-C" evidence="3">
    <location>
        <begin position="341"/>
        <end position="517"/>
    </location>
</feature>
<evidence type="ECO:0000313" key="4">
    <source>
        <dbReference type="EMBL" id="SCZ05969.1"/>
    </source>
</evidence>
<dbReference type="InterPro" id="IPR028932">
    <property type="entry name" value="TerB-C"/>
</dbReference>
<dbReference type="Proteomes" id="UP000198538">
    <property type="component" value="Unassembled WGS sequence"/>
</dbReference>
<dbReference type="InterPro" id="IPR025266">
    <property type="entry name" value="TerB_N"/>
</dbReference>
<feature type="region of interest" description="Disordered" evidence="1">
    <location>
        <begin position="20"/>
        <end position="45"/>
    </location>
</feature>
<name>A0A1G5L1A5_9BACL</name>
<dbReference type="Pfam" id="PF13208">
    <property type="entry name" value="TerB_N"/>
    <property type="match status" value="1"/>
</dbReference>
<dbReference type="RefSeq" id="WP_090924011.1">
    <property type="nucleotide sequence ID" value="NZ_FMVM01000018.1"/>
</dbReference>
<protein>
    <submittedName>
        <fullName evidence="4">TerB-C domain-containing protein</fullName>
    </submittedName>
</protein>
<dbReference type="AlphaFoldDB" id="A0A1G5L1A5"/>
<sequence>MRDHSEQLEFMEIDLSEDTETTSIRIPDRSSIENQTRQPHKSQGAVLSSEKRFVEEARRLAEVTGEETSPVPFMSYWPTYGVMNDVQLKWYLYWRTQVRQERYLDVDLSYLFVHVYELINGIGWLHPEDGYHQLKRLWLNYRERLPQLHVYMQEWMVDYVLVHDLQALLHDVMMLSGGYLPASLMDKELERVLQDNVAEITLDMLKWYFDYDVTLNAFYRDGGKELMERYVPKVMAVMDSYLQRTQQRGLLPAHESKAEQTVKRTLFHKAVYDESIYGRFVTFTHVPLILEREFVERLTHIYRCTENKLRELRGFRGRLRGKTLEPELASVIERYLERAFAMEQAEAVTAPVIQIDKAKLASLQKDSEYVRKALSIEDSAHSESDNAESDLEENADENERHGMDEPLFQEQQSGSLSILDNGSQPSMSSERWNEVLIWDEAAEAHVPEEWREFAERLDARHVRAIHALLGEHPDGDLMRLAEETGTMPALLLDEMNDIAMETIGDLLVDGDRIVADYIDVFEHVKR</sequence>